<sequence length="492" mass="56397">MRYHWDVSNRISPMRRFNRPVGEKPYICVVRPLGGKSKDGEKLIDEDTYKWDGGNYVYDWAPLKTQIDTVQSGARIFQLMIDNVPWAFQRGMDLKGQQEVETYGNAWPPNDPGAWSLYIQEMLKELIKTYGRERVGQWRFCIGREIGTAGHWRGSMPEFFDHYALTVKAVHSILPEAKVGAHFLWASSNNSYGPDFVKWCKQNNVHYDFVGVSYYPFYNRSNRVDIERVYRLDFAPIKDIPEWNPEATLEIHEFSLIKSMSKQGNSFDNAPKAHSEAFTVMLGKMMYDHNMHHVFRWGTGENKLAEQEFLRMKGNVYYAGSKQGEPLVAGNRIDAVFARDMKNNQFNIMAYNYNADPSTKKAEPVAIATTLPFPPSTRIKTRTAAFGESGLEWSDWKMQRTQSGSGREVSMLELGVGLPSFSFCKIEIQGPEAGRPTRVLTNRADQSNVEVELGDLDDGNLVCYMRGRRYVIPITSLSDDDQLYLKKWAEGK</sequence>
<reference evidence="5 6" key="1">
    <citation type="submission" date="2019-04" db="EMBL/GenBank/DDBJ databases">
        <authorList>
            <person name="Van Vliet M D."/>
        </authorList>
    </citation>
    <scope>NUCLEOTIDE SEQUENCE [LARGE SCALE GENOMIC DNA]</scope>
    <source>
        <strain evidence="5 6">F1</strain>
    </source>
</reference>
<evidence type="ECO:0000256" key="1">
    <source>
        <dbReference type="ARBA" id="ARBA00008875"/>
    </source>
</evidence>
<proteinExistence type="inferred from homology"/>
<dbReference type="SUPFAM" id="SSF51445">
    <property type="entry name" value="(Trans)glycosidases"/>
    <property type="match status" value="1"/>
</dbReference>
<evidence type="ECO:0000256" key="3">
    <source>
        <dbReference type="ARBA" id="ARBA00023295"/>
    </source>
</evidence>
<comment type="similarity">
    <text evidence="1">Belongs to the glycosyl hydrolase 39 family.</text>
</comment>
<dbReference type="Gene3D" id="3.20.20.80">
    <property type="entry name" value="Glycosidases"/>
    <property type="match status" value="1"/>
</dbReference>
<keyword evidence="2" id="KW-0378">Hydrolase</keyword>
<evidence type="ECO:0000256" key="2">
    <source>
        <dbReference type="ARBA" id="ARBA00022801"/>
    </source>
</evidence>
<dbReference type="RefSeq" id="WP_168441994.1">
    <property type="nucleotide sequence ID" value="NZ_CAAHFG010000001.1"/>
</dbReference>
<dbReference type="InterPro" id="IPR049166">
    <property type="entry name" value="GH39_cat"/>
</dbReference>
<evidence type="ECO:0000313" key="5">
    <source>
        <dbReference type="EMBL" id="VGO12544.1"/>
    </source>
</evidence>
<accession>A0A6C2TYL2</accession>
<feature type="domain" description="Glycosyl hydrolases family 39 N-terminal catalytic" evidence="4">
    <location>
        <begin position="102"/>
        <end position="216"/>
    </location>
</feature>
<keyword evidence="6" id="KW-1185">Reference proteome</keyword>
<organism evidence="5 6">
    <name type="scientific">Pontiella desulfatans</name>
    <dbReference type="NCBI Taxonomy" id="2750659"/>
    <lineage>
        <taxon>Bacteria</taxon>
        <taxon>Pseudomonadati</taxon>
        <taxon>Kiritimatiellota</taxon>
        <taxon>Kiritimatiellia</taxon>
        <taxon>Kiritimatiellales</taxon>
        <taxon>Pontiellaceae</taxon>
        <taxon>Pontiella</taxon>
    </lineage>
</organism>
<evidence type="ECO:0000313" key="6">
    <source>
        <dbReference type="Proteomes" id="UP000366872"/>
    </source>
</evidence>
<dbReference type="Proteomes" id="UP000366872">
    <property type="component" value="Unassembled WGS sequence"/>
</dbReference>
<dbReference type="Pfam" id="PF01229">
    <property type="entry name" value="Glyco_hydro_39"/>
    <property type="match status" value="1"/>
</dbReference>
<gene>
    <name evidence="5" type="primary">xynB_2</name>
    <name evidence="5" type="ORF">PDESU_01097</name>
</gene>
<protein>
    <submittedName>
        <fullName evidence="5">Beta-xylosidase</fullName>
    </submittedName>
</protein>
<keyword evidence="3" id="KW-0326">Glycosidase</keyword>
<dbReference type="InterPro" id="IPR017853">
    <property type="entry name" value="GH"/>
</dbReference>
<dbReference type="EMBL" id="CAAHFG010000001">
    <property type="protein sequence ID" value="VGO12544.1"/>
    <property type="molecule type" value="Genomic_DNA"/>
</dbReference>
<dbReference type="GO" id="GO:0016798">
    <property type="term" value="F:hydrolase activity, acting on glycosyl bonds"/>
    <property type="evidence" value="ECO:0007669"/>
    <property type="project" value="UniProtKB-KW"/>
</dbReference>
<dbReference type="AlphaFoldDB" id="A0A6C2TYL2"/>
<name>A0A6C2TYL2_PONDE</name>
<evidence type="ECO:0000259" key="4">
    <source>
        <dbReference type="Pfam" id="PF01229"/>
    </source>
</evidence>